<dbReference type="Pfam" id="PF22557">
    <property type="entry name" value="DuOB"/>
    <property type="match status" value="1"/>
</dbReference>
<dbReference type="Proteomes" id="UP000325255">
    <property type="component" value="Unassembled WGS sequence"/>
</dbReference>
<protein>
    <recommendedName>
        <fullName evidence="1">Dual OB-containing domain-containing protein</fullName>
    </recommendedName>
</protein>
<keyword evidence="3" id="KW-1185">Reference proteome</keyword>
<feature type="domain" description="Dual OB-containing" evidence="1">
    <location>
        <begin position="6"/>
        <end position="224"/>
    </location>
</feature>
<sequence length="227" mass="25050">MATYSKTIICLANSWKLGARCIAGKVVTPQGFGEWIRPIGTADHGAVSYQDRHYDGGADPALLDVIEIQMSSKSQHAFQVENHNIDNQWYWRLVRRAAPAELDKALDPLQRDLWGTSLFSSGSGANDRVAEHIAPNFGYSLRLIHVADLEIRVSVENPSFTNKKTVRGYFTYSGARYGLAVTDPETRSLYISRPEATYPVGAAILCVSLGEPLNGYVYKLIAGVFLP</sequence>
<gene>
    <name evidence="2" type="ORF">F1189_13685</name>
</gene>
<dbReference type="InterPro" id="IPR054335">
    <property type="entry name" value="DuOB_dom"/>
</dbReference>
<reference evidence="2 3" key="1">
    <citation type="submission" date="2019-09" db="EMBL/GenBank/DDBJ databases">
        <title>Genome sequence of Rhodovastum atsumiense, a diverse member of the Acetobacteraceae family of non-sulfur purple photosynthetic bacteria.</title>
        <authorList>
            <person name="Meyer T."/>
            <person name="Kyndt J."/>
        </authorList>
    </citation>
    <scope>NUCLEOTIDE SEQUENCE [LARGE SCALE GENOMIC DNA]</scope>
    <source>
        <strain evidence="2 3">DSM 21279</strain>
    </source>
</reference>
<accession>A0A5M6IUI1</accession>
<organism evidence="2 3">
    <name type="scientific">Rhodovastum atsumiense</name>
    <dbReference type="NCBI Taxonomy" id="504468"/>
    <lineage>
        <taxon>Bacteria</taxon>
        <taxon>Pseudomonadati</taxon>
        <taxon>Pseudomonadota</taxon>
        <taxon>Alphaproteobacteria</taxon>
        <taxon>Acetobacterales</taxon>
        <taxon>Acetobacteraceae</taxon>
        <taxon>Rhodovastum</taxon>
    </lineage>
</organism>
<proteinExistence type="predicted"/>
<dbReference type="EMBL" id="VWPK01000019">
    <property type="protein sequence ID" value="KAA5611609.1"/>
    <property type="molecule type" value="Genomic_DNA"/>
</dbReference>
<dbReference type="AlphaFoldDB" id="A0A5M6IUI1"/>
<evidence type="ECO:0000313" key="2">
    <source>
        <dbReference type="EMBL" id="KAA5611609.1"/>
    </source>
</evidence>
<comment type="caution">
    <text evidence="2">The sequence shown here is derived from an EMBL/GenBank/DDBJ whole genome shotgun (WGS) entry which is preliminary data.</text>
</comment>
<evidence type="ECO:0000313" key="3">
    <source>
        <dbReference type="Proteomes" id="UP000325255"/>
    </source>
</evidence>
<dbReference type="RefSeq" id="WP_150041383.1">
    <property type="nucleotide sequence ID" value="NZ_OW485606.1"/>
</dbReference>
<dbReference type="OrthoDB" id="128352at2"/>
<evidence type="ECO:0000259" key="1">
    <source>
        <dbReference type="Pfam" id="PF22557"/>
    </source>
</evidence>
<name>A0A5M6IUI1_9PROT</name>